<sequence length="63" mass="6077">MDKNIMNEVARRGDIAEADIIFTQIGLGGAAGRLDGAGGLCGLCGGSCLGGLGGLGGEVALVD</sequence>
<evidence type="ECO:0000313" key="2">
    <source>
        <dbReference type="Proteomes" id="UP000316621"/>
    </source>
</evidence>
<organism evidence="1 2">
    <name type="scientific">Papaver somniferum</name>
    <name type="common">Opium poppy</name>
    <dbReference type="NCBI Taxonomy" id="3469"/>
    <lineage>
        <taxon>Eukaryota</taxon>
        <taxon>Viridiplantae</taxon>
        <taxon>Streptophyta</taxon>
        <taxon>Embryophyta</taxon>
        <taxon>Tracheophyta</taxon>
        <taxon>Spermatophyta</taxon>
        <taxon>Magnoliopsida</taxon>
        <taxon>Ranunculales</taxon>
        <taxon>Papaveraceae</taxon>
        <taxon>Papaveroideae</taxon>
        <taxon>Papaver</taxon>
    </lineage>
</organism>
<accession>A0A4Y7KNK9</accession>
<proteinExistence type="predicted"/>
<protein>
    <submittedName>
        <fullName evidence="1">Uncharacterized protein</fullName>
    </submittedName>
</protein>
<keyword evidence="2" id="KW-1185">Reference proteome</keyword>
<evidence type="ECO:0000313" key="1">
    <source>
        <dbReference type="EMBL" id="RZC73761.1"/>
    </source>
</evidence>
<reference evidence="1 2" key="1">
    <citation type="journal article" date="2018" name="Science">
        <title>The opium poppy genome and morphinan production.</title>
        <authorList>
            <person name="Guo L."/>
            <person name="Winzer T."/>
            <person name="Yang X."/>
            <person name="Li Y."/>
            <person name="Ning Z."/>
            <person name="He Z."/>
            <person name="Teodor R."/>
            <person name="Lu Y."/>
            <person name="Bowser T.A."/>
            <person name="Graham I.A."/>
            <person name="Ye K."/>
        </authorList>
    </citation>
    <scope>NUCLEOTIDE SEQUENCE [LARGE SCALE GENOMIC DNA]</scope>
    <source>
        <strain evidence="2">cv. HN1</strain>
        <tissue evidence="1">Leaves</tissue>
    </source>
</reference>
<gene>
    <name evidence="1" type="ORF">C5167_049242</name>
</gene>
<name>A0A4Y7KNK9_PAPSO</name>
<dbReference type="AlphaFoldDB" id="A0A4Y7KNK9"/>
<dbReference type="Proteomes" id="UP000316621">
    <property type="component" value="Chromosome 8"/>
</dbReference>
<dbReference type="EMBL" id="CM010722">
    <property type="protein sequence ID" value="RZC73761.1"/>
    <property type="molecule type" value="Genomic_DNA"/>
</dbReference>
<dbReference type="Gramene" id="RZC73761">
    <property type="protein sequence ID" value="RZC73761"/>
    <property type="gene ID" value="C5167_049242"/>
</dbReference>